<dbReference type="EMBL" id="ASXJ01000179">
    <property type="protein sequence ID" value="ERM01326.1"/>
    <property type="molecule type" value="Genomic_DNA"/>
</dbReference>
<gene>
    <name evidence="1" type="ORF">Q644_22170</name>
</gene>
<comment type="caution">
    <text evidence="1">The sequence shown here is derived from an EMBL/GenBank/DDBJ whole genome shotgun (WGS) entry which is preliminary data.</text>
</comment>
<dbReference type="Proteomes" id="UP000016842">
    <property type="component" value="Unassembled WGS sequence"/>
</dbReference>
<proteinExistence type="predicted"/>
<evidence type="ECO:0000313" key="2">
    <source>
        <dbReference type="Proteomes" id="UP000016842"/>
    </source>
</evidence>
<protein>
    <submittedName>
        <fullName evidence="1">Uncharacterized protein</fullName>
    </submittedName>
</protein>
<organism evidence="1 2">
    <name type="scientific">Brucella intermedia 229E</name>
    <dbReference type="NCBI Taxonomy" id="1337887"/>
    <lineage>
        <taxon>Bacteria</taxon>
        <taxon>Pseudomonadati</taxon>
        <taxon>Pseudomonadota</taxon>
        <taxon>Alphaproteobacteria</taxon>
        <taxon>Hyphomicrobiales</taxon>
        <taxon>Brucellaceae</taxon>
        <taxon>Brucella/Ochrobactrum group</taxon>
        <taxon>Brucella</taxon>
    </lineage>
</organism>
<evidence type="ECO:0000313" key="1">
    <source>
        <dbReference type="EMBL" id="ERM01326.1"/>
    </source>
</evidence>
<dbReference type="AlphaFoldDB" id="U4VEX4"/>
<name>U4VEX4_9HYPH</name>
<accession>U4VEX4</accession>
<reference evidence="1 2" key="1">
    <citation type="journal article" date="2014" name="FEMS Microbiol. Lett.">
        <title>Genome sequencing analysis reveals virulence-related gene content of Ochrobactrum intermedium strain 229E, a urease-positive strain isolated from the human gastric niche.</title>
        <authorList>
            <person name="Kulkarni G.J."/>
            <person name="Shetty S."/>
            <person name="Dharne M.S."/>
            <person name="Shouche Y.S."/>
        </authorList>
    </citation>
    <scope>NUCLEOTIDE SEQUENCE [LARGE SCALE GENOMIC DNA]</scope>
    <source>
        <strain evidence="1 2">229E</strain>
    </source>
</reference>
<sequence>MVIEAAIQDFIVAGATLNGLSRGVMVSFLLVEGLSIDMTNEQCRM</sequence>